<evidence type="ECO:0000313" key="14">
    <source>
        <dbReference type="EMBL" id="MBM2414405.1"/>
    </source>
</evidence>
<evidence type="ECO:0000256" key="12">
    <source>
        <dbReference type="SAM" id="MobiDB-lite"/>
    </source>
</evidence>
<dbReference type="PANTHER" id="PTHR21327:SF18">
    <property type="entry name" value="3,4-DIHYDROXY-2-BUTANONE 4-PHOSPHATE SYNTHASE"/>
    <property type="match status" value="1"/>
</dbReference>
<dbReference type="Pfam" id="PF00925">
    <property type="entry name" value="GTP_cyclohydro2"/>
    <property type="match status" value="1"/>
</dbReference>
<gene>
    <name evidence="11 14" type="primary">ribA</name>
    <name evidence="14" type="ORF">JQX41_18965</name>
    <name evidence="15" type="ORF">JQX48_18985</name>
</gene>
<dbReference type="Gene3D" id="3.40.50.10990">
    <property type="entry name" value="GTP cyclohydrolase II"/>
    <property type="match status" value="1"/>
</dbReference>
<sequence length="388" mass="41121">MPSSPLVSSAAAIKRSDPPEESPFPLPLAPRGIEILLRMQSDLRLGLPVILKDGESHTLVALVESLTDARYVAMTEIGHPELVLTRRRAEALGIQQTMQSDSLWFRVPAGKDLGWIARVAGQNGLDGAGHFSSLPIPNIGKSIHQTAIALAKTVKAIPAILCVQLNGHDMGSISELGLTTMPIDLAIKALDAAGTQSQVSSAQLPMDAALAGRVHVFRPDNGGPEHYAIVIGQPDLSGSVTVRLHSACFTGDVLGSLKCDCGPQLRAAMTKMASGGGGVLVYLNQEGRGIGLANKMRAYALQDAGLDTVEANHWLGFEDDQRDFRTGGQILQNMGINRVRLITNNPAKVASLAAQGVEVTERVPLNVGQTAQNAHYLSTKVLKSGHLL</sequence>
<evidence type="ECO:0000256" key="11">
    <source>
        <dbReference type="HAMAP-Rule" id="MF_00179"/>
    </source>
</evidence>
<dbReference type="InterPro" id="IPR032677">
    <property type="entry name" value="GTP_cyclohydro_II"/>
</dbReference>
<feature type="active site" description="Proton acceptor" evidence="11">
    <location>
        <position position="320"/>
    </location>
</feature>
<reference evidence="14 17" key="1">
    <citation type="submission" date="2021-01" db="EMBL/GenBank/DDBJ databases">
        <title>Diatom-associated Roseobacters Show Island Model of Population Structure.</title>
        <authorList>
            <person name="Qu L."/>
            <person name="Feng X."/>
            <person name="Chen Y."/>
            <person name="Li L."/>
            <person name="Wang X."/>
            <person name="Hu Z."/>
            <person name="Wang H."/>
            <person name="Luo H."/>
        </authorList>
    </citation>
    <scope>NUCLEOTIDE SEQUENCE</scope>
    <source>
        <strain evidence="15 17">CC28-63</strain>
        <strain evidence="14">CC28-69</strain>
    </source>
</reference>
<comment type="catalytic activity">
    <reaction evidence="10 11">
        <text>GTP + 4 H2O = 2,5-diamino-6-hydroxy-4-(5-phosphoribosylamino)-pyrimidine + formate + 2 phosphate + 3 H(+)</text>
        <dbReference type="Rhea" id="RHEA:23704"/>
        <dbReference type="ChEBI" id="CHEBI:15377"/>
        <dbReference type="ChEBI" id="CHEBI:15378"/>
        <dbReference type="ChEBI" id="CHEBI:15740"/>
        <dbReference type="ChEBI" id="CHEBI:37565"/>
        <dbReference type="ChEBI" id="CHEBI:43474"/>
        <dbReference type="ChEBI" id="CHEBI:58614"/>
        <dbReference type="EC" id="3.5.4.25"/>
    </reaction>
</comment>
<feature type="binding site" evidence="11">
    <location>
        <position position="259"/>
    </location>
    <ligand>
        <name>Zn(2+)</name>
        <dbReference type="ChEBI" id="CHEBI:29105"/>
        <note>catalytic</note>
    </ligand>
</feature>
<dbReference type="CDD" id="cd00641">
    <property type="entry name" value="GTP_cyclohydro2"/>
    <property type="match status" value="1"/>
</dbReference>
<evidence type="ECO:0000256" key="7">
    <source>
        <dbReference type="ARBA" id="ARBA00022833"/>
    </source>
</evidence>
<proteinExistence type="inferred from homology"/>
<feature type="binding site" evidence="11">
    <location>
        <begin position="243"/>
        <end position="247"/>
    </location>
    <ligand>
        <name>GTP</name>
        <dbReference type="ChEBI" id="CHEBI:37565"/>
    </ligand>
</feature>
<accession>A0A9Q2S1F6</accession>
<dbReference type="NCBIfam" id="TIGR00505">
    <property type="entry name" value="ribA"/>
    <property type="match status" value="1"/>
</dbReference>
<keyword evidence="7 11" id="KW-0862">Zinc</keyword>
<dbReference type="Proteomes" id="UP000809440">
    <property type="component" value="Unassembled WGS sequence"/>
</dbReference>
<feature type="domain" description="GTP cyclohydrolase II" evidence="13">
    <location>
        <begin position="200"/>
        <end position="364"/>
    </location>
</feature>
<feature type="binding site" evidence="11">
    <location>
        <position position="264"/>
    </location>
    <ligand>
        <name>GTP</name>
        <dbReference type="ChEBI" id="CHEBI:37565"/>
    </ligand>
</feature>
<keyword evidence="4 11" id="KW-0479">Metal-binding</keyword>
<dbReference type="FunFam" id="3.40.50.10990:FF:000001">
    <property type="entry name" value="Riboflavin biosynthesis protein RibBA"/>
    <property type="match status" value="1"/>
</dbReference>
<dbReference type="EMBL" id="JAFBXE010000015">
    <property type="protein sequence ID" value="MBM2414405.1"/>
    <property type="molecule type" value="Genomic_DNA"/>
</dbReference>
<evidence type="ECO:0000256" key="10">
    <source>
        <dbReference type="ARBA" id="ARBA00049295"/>
    </source>
</evidence>
<dbReference type="GO" id="GO:0005525">
    <property type="term" value="F:GTP binding"/>
    <property type="evidence" value="ECO:0007669"/>
    <property type="project" value="UniProtKB-KW"/>
</dbReference>
<name>A0A9Q2S1F6_9RHOB</name>
<feature type="binding site" evidence="11">
    <location>
        <begin position="286"/>
        <end position="288"/>
    </location>
    <ligand>
        <name>GTP</name>
        <dbReference type="ChEBI" id="CHEBI:37565"/>
    </ligand>
</feature>
<dbReference type="OrthoDB" id="9793111at2"/>
<keyword evidence="8 11" id="KW-0342">GTP-binding</keyword>
<feature type="binding site" evidence="11">
    <location>
        <position position="308"/>
    </location>
    <ligand>
        <name>GTP</name>
        <dbReference type="ChEBI" id="CHEBI:37565"/>
    </ligand>
</feature>
<feature type="binding site" evidence="11">
    <location>
        <position position="261"/>
    </location>
    <ligand>
        <name>Zn(2+)</name>
        <dbReference type="ChEBI" id="CHEBI:29105"/>
        <note>catalytic</note>
    </ligand>
</feature>
<feature type="region of interest" description="Disordered" evidence="12">
    <location>
        <begin position="1"/>
        <end position="25"/>
    </location>
</feature>
<evidence type="ECO:0000256" key="2">
    <source>
        <dbReference type="ARBA" id="ARBA00005520"/>
    </source>
</evidence>
<dbReference type="InterPro" id="IPR000926">
    <property type="entry name" value="RibA"/>
</dbReference>
<dbReference type="EMBL" id="JAFBXF010000015">
    <property type="protein sequence ID" value="MBM2419076.1"/>
    <property type="molecule type" value="Genomic_DNA"/>
</dbReference>
<comment type="function">
    <text evidence="9 11">Catalyzes the conversion of GTP to 2,5-diamino-6-ribosylamino-4(3H)-pyrimidinone 5'-phosphate (DARP), formate and pyrophosphate.</text>
</comment>
<dbReference type="GO" id="GO:0003935">
    <property type="term" value="F:GTP cyclohydrolase II activity"/>
    <property type="evidence" value="ECO:0007669"/>
    <property type="project" value="UniProtKB-UniRule"/>
</dbReference>
<evidence type="ECO:0000313" key="17">
    <source>
        <dbReference type="Proteomes" id="UP000809440"/>
    </source>
</evidence>
<keyword evidence="6 11" id="KW-0378">Hydrolase</keyword>
<dbReference type="GO" id="GO:0005829">
    <property type="term" value="C:cytosol"/>
    <property type="evidence" value="ECO:0007669"/>
    <property type="project" value="TreeGrafter"/>
</dbReference>
<keyword evidence="5 11" id="KW-0547">Nucleotide-binding</keyword>
<evidence type="ECO:0000256" key="5">
    <source>
        <dbReference type="ARBA" id="ARBA00022741"/>
    </source>
</evidence>
<evidence type="ECO:0000313" key="16">
    <source>
        <dbReference type="Proteomes" id="UP000755667"/>
    </source>
</evidence>
<evidence type="ECO:0000256" key="1">
    <source>
        <dbReference type="ARBA" id="ARBA00004853"/>
    </source>
</evidence>
<dbReference type="AlphaFoldDB" id="A0A9Q2S1F6"/>
<comment type="caution">
    <text evidence="14">The sequence shown here is derived from an EMBL/GenBank/DDBJ whole genome shotgun (WGS) entry which is preliminary data.</text>
</comment>
<evidence type="ECO:0000256" key="3">
    <source>
        <dbReference type="ARBA" id="ARBA00022619"/>
    </source>
</evidence>
<dbReference type="GO" id="GO:0008270">
    <property type="term" value="F:zinc ion binding"/>
    <property type="evidence" value="ECO:0007669"/>
    <property type="project" value="UniProtKB-UniRule"/>
</dbReference>
<evidence type="ECO:0000256" key="8">
    <source>
        <dbReference type="ARBA" id="ARBA00023134"/>
    </source>
</evidence>
<feature type="binding site" evidence="11">
    <location>
        <position position="348"/>
    </location>
    <ligand>
        <name>GTP</name>
        <dbReference type="ChEBI" id="CHEBI:37565"/>
    </ligand>
</feature>
<evidence type="ECO:0000256" key="6">
    <source>
        <dbReference type="ARBA" id="ARBA00022801"/>
    </source>
</evidence>
<dbReference type="GO" id="GO:0009231">
    <property type="term" value="P:riboflavin biosynthetic process"/>
    <property type="evidence" value="ECO:0007669"/>
    <property type="project" value="UniProtKB-UniRule"/>
</dbReference>
<dbReference type="GeneID" id="62642217"/>
<dbReference type="SUPFAM" id="SSF142695">
    <property type="entry name" value="RibA-like"/>
    <property type="match status" value="1"/>
</dbReference>
<evidence type="ECO:0000256" key="4">
    <source>
        <dbReference type="ARBA" id="ARBA00022723"/>
    </source>
</evidence>
<comment type="cofactor">
    <cofactor evidence="11">
        <name>Zn(2+)</name>
        <dbReference type="ChEBI" id="CHEBI:29105"/>
    </cofactor>
    <text evidence="11">Binds 1 zinc ion per subunit.</text>
</comment>
<feature type="binding site" evidence="11">
    <location>
        <position position="248"/>
    </location>
    <ligand>
        <name>Zn(2+)</name>
        <dbReference type="ChEBI" id="CHEBI:29105"/>
        <note>catalytic</note>
    </ligand>
</feature>
<dbReference type="InterPro" id="IPR036144">
    <property type="entry name" value="RibA-like_sf"/>
</dbReference>
<protein>
    <recommendedName>
        <fullName evidence="11">GTP cyclohydrolase-2</fullName>
        <ecNumber evidence="11">3.5.4.25</ecNumber>
    </recommendedName>
    <alternativeName>
        <fullName evidence="11">GTP cyclohydrolase II</fullName>
    </alternativeName>
</protein>
<evidence type="ECO:0000313" key="15">
    <source>
        <dbReference type="EMBL" id="MBM2419076.1"/>
    </source>
</evidence>
<dbReference type="PANTHER" id="PTHR21327">
    <property type="entry name" value="GTP CYCLOHYDROLASE II-RELATED"/>
    <property type="match status" value="1"/>
</dbReference>
<dbReference type="RefSeq" id="WP_085631571.1">
    <property type="nucleotide sequence ID" value="NZ_JAFBWU010000015.1"/>
</dbReference>
<dbReference type="NCBIfam" id="NF001591">
    <property type="entry name" value="PRK00393.1"/>
    <property type="match status" value="1"/>
</dbReference>
<keyword evidence="17" id="KW-1185">Reference proteome</keyword>
<evidence type="ECO:0000256" key="9">
    <source>
        <dbReference type="ARBA" id="ARBA00043932"/>
    </source>
</evidence>
<comment type="pathway">
    <text evidence="1 11">Cofactor biosynthesis; riboflavin biosynthesis; 5-amino-6-(D-ribitylamino)uracil from GTP: step 1/4.</text>
</comment>
<dbReference type="HAMAP" id="MF_00179">
    <property type="entry name" value="RibA"/>
    <property type="match status" value="1"/>
</dbReference>
<dbReference type="EC" id="3.5.4.25" evidence="11"/>
<comment type="similarity">
    <text evidence="11">Belongs to the GTP cyclohydrolase II family.</text>
</comment>
<keyword evidence="3 11" id="KW-0686">Riboflavin biosynthesis</keyword>
<evidence type="ECO:0000259" key="13">
    <source>
        <dbReference type="Pfam" id="PF00925"/>
    </source>
</evidence>
<feature type="active site" description="Nucleophile" evidence="11">
    <location>
        <position position="322"/>
    </location>
</feature>
<dbReference type="Proteomes" id="UP000755667">
    <property type="component" value="Unassembled WGS sequence"/>
</dbReference>
<feature type="binding site" evidence="11">
    <location>
        <position position="343"/>
    </location>
    <ligand>
        <name>GTP</name>
        <dbReference type="ChEBI" id="CHEBI:37565"/>
    </ligand>
</feature>
<organism evidence="14 16">
    <name type="scientific">Marivita cryptomonadis</name>
    <dbReference type="NCBI Taxonomy" id="505252"/>
    <lineage>
        <taxon>Bacteria</taxon>
        <taxon>Pseudomonadati</taxon>
        <taxon>Pseudomonadota</taxon>
        <taxon>Alphaproteobacteria</taxon>
        <taxon>Rhodobacterales</taxon>
        <taxon>Roseobacteraceae</taxon>
        <taxon>Marivita</taxon>
    </lineage>
</organism>
<comment type="similarity">
    <text evidence="2">In the N-terminal section; belongs to the DHBP synthase family.</text>
</comment>